<feature type="region of interest" description="Disordered" evidence="1">
    <location>
        <begin position="33"/>
        <end position="57"/>
    </location>
</feature>
<dbReference type="EMBL" id="DUZY01000004">
    <property type="protein sequence ID" value="DAD37837.1"/>
    <property type="molecule type" value="Genomic_DNA"/>
</dbReference>
<protein>
    <submittedName>
        <fullName evidence="2">Uncharacterized protein</fullName>
    </submittedName>
</protein>
<evidence type="ECO:0000313" key="2">
    <source>
        <dbReference type="EMBL" id="DAD37837.1"/>
    </source>
</evidence>
<name>A0A822YZ88_NELNU</name>
<evidence type="ECO:0000256" key="1">
    <source>
        <dbReference type="SAM" id="MobiDB-lite"/>
    </source>
</evidence>
<dbReference type="Proteomes" id="UP000607653">
    <property type="component" value="Unassembled WGS sequence"/>
</dbReference>
<sequence>MGLGLTASENPILQGQQMIILSRIRIKISSSWQKKELKKTPQQPKPIASPVPNYPCL</sequence>
<keyword evidence="3" id="KW-1185">Reference proteome</keyword>
<gene>
    <name evidence="2" type="ORF">HUJ06_008477</name>
</gene>
<reference evidence="2 3" key="1">
    <citation type="journal article" date="2020" name="Mol. Biol. Evol.">
        <title>Distinct Expression and Methylation Patterns for Genes with Different Fates following a Single Whole-Genome Duplication in Flowering Plants.</title>
        <authorList>
            <person name="Shi T."/>
            <person name="Rahmani R.S."/>
            <person name="Gugger P.F."/>
            <person name="Wang M."/>
            <person name="Li H."/>
            <person name="Zhang Y."/>
            <person name="Li Z."/>
            <person name="Wang Q."/>
            <person name="Van de Peer Y."/>
            <person name="Marchal K."/>
            <person name="Chen J."/>
        </authorList>
    </citation>
    <scope>NUCLEOTIDE SEQUENCE [LARGE SCALE GENOMIC DNA]</scope>
    <source>
        <tissue evidence="2">Leaf</tissue>
    </source>
</reference>
<evidence type="ECO:0000313" key="3">
    <source>
        <dbReference type="Proteomes" id="UP000607653"/>
    </source>
</evidence>
<proteinExistence type="predicted"/>
<accession>A0A822YZ88</accession>
<organism evidence="2 3">
    <name type="scientific">Nelumbo nucifera</name>
    <name type="common">Sacred lotus</name>
    <dbReference type="NCBI Taxonomy" id="4432"/>
    <lineage>
        <taxon>Eukaryota</taxon>
        <taxon>Viridiplantae</taxon>
        <taxon>Streptophyta</taxon>
        <taxon>Embryophyta</taxon>
        <taxon>Tracheophyta</taxon>
        <taxon>Spermatophyta</taxon>
        <taxon>Magnoliopsida</taxon>
        <taxon>Proteales</taxon>
        <taxon>Nelumbonaceae</taxon>
        <taxon>Nelumbo</taxon>
    </lineage>
</organism>
<comment type="caution">
    <text evidence="2">The sequence shown here is derived from an EMBL/GenBank/DDBJ whole genome shotgun (WGS) entry which is preliminary data.</text>
</comment>
<feature type="compositionally biased region" description="Pro residues" evidence="1">
    <location>
        <begin position="43"/>
        <end position="57"/>
    </location>
</feature>
<dbReference type="AlphaFoldDB" id="A0A822YZ88"/>